<dbReference type="AlphaFoldDB" id="A0A423ULE8"/>
<dbReference type="EMBL" id="QIBW01000005">
    <property type="protein sequence ID" value="ROT90525.1"/>
    <property type="molecule type" value="Genomic_DNA"/>
</dbReference>
<sequence length="133" mass="14181">MGVEGGSSPEPDAAPQERPAFYVYVLACADGTLYTGYTNDVEQRARTHNAGKGAKYTRSRTPVEVVAQARFATKHEAMSAEFRFKHLSRRAKDRLLARARTEGFAVVLAELQEAASADAGAAVDDGGHPGGKA</sequence>
<dbReference type="Gene3D" id="3.40.1440.10">
    <property type="entry name" value="GIY-YIG endonuclease"/>
    <property type="match status" value="1"/>
</dbReference>
<dbReference type="PANTHER" id="PTHR34477:SF1">
    <property type="entry name" value="UPF0213 PROTEIN YHBQ"/>
    <property type="match status" value="1"/>
</dbReference>
<proteinExistence type="inferred from homology"/>
<evidence type="ECO:0000313" key="6">
    <source>
        <dbReference type="Proteomes" id="UP000462865"/>
    </source>
</evidence>
<reference evidence="4" key="2">
    <citation type="journal article" date="2019" name="Int. J. Syst. Evol. Microbiol.">
        <title>Gordonibacter faecihominis is a later heterotypic synonym of Gordonibacter urolithinfaciens.</title>
        <authorList>
            <person name="Danylec N."/>
            <person name="Stoll D.A."/>
            <person name="Huch M."/>
        </authorList>
    </citation>
    <scope>NUCLEOTIDE SEQUENCE</scope>
    <source>
        <strain evidence="4">DSM 27213</strain>
    </source>
</reference>
<feature type="domain" description="GIY-YIG" evidence="2">
    <location>
        <begin position="19"/>
        <end position="94"/>
    </location>
</feature>
<dbReference type="Proteomes" id="UP000462865">
    <property type="component" value="Unassembled WGS sequence"/>
</dbReference>
<comment type="caution">
    <text evidence="4">The sequence shown here is derived from an EMBL/GenBank/DDBJ whole genome shotgun (WGS) entry which is preliminary data.</text>
</comment>
<evidence type="ECO:0000313" key="3">
    <source>
        <dbReference type="EMBL" id="MSA93752.1"/>
    </source>
</evidence>
<reference evidence="5" key="1">
    <citation type="submission" date="2018-05" db="EMBL/GenBank/DDBJ databases">
        <title>Genome Sequencing of selected type strains of the family Eggerthellaceae.</title>
        <authorList>
            <person name="Danylec N."/>
            <person name="Stoll D.A."/>
            <person name="Doetsch A."/>
            <person name="Huch M."/>
        </authorList>
    </citation>
    <scope>NUCLEOTIDE SEQUENCE [LARGE SCALE GENOMIC DNA]</scope>
    <source>
        <strain evidence="5">DSM 27213</strain>
    </source>
</reference>
<gene>
    <name evidence="4" type="ORF">DMP12_05825</name>
    <name evidence="3" type="ORF">GKG38_01440</name>
</gene>
<comment type="similarity">
    <text evidence="1">Belongs to the UPF0213 family.</text>
</comment>
<name>A0A423ULE8_9ACTN</name>
<dbReference type="InterPro" id="IPR050190">
    <property type="entry name" value="UPF0213_domain"/>
</dbReference>
<reference evidence="3 6" key="4">
    <citation type="journal article" date="2019" name="Nat. Med.">
        <title>A library of human gut bacterial isolates paired with longitudinal multiomics data enables mechanistic microbiome research.</title>
        <authorList>
            <person name="Poyet M."/>
            <person name="Groussin M."/>
            <person name="Gibbons S.M."/>
            <person name="Avila-Pacheco J."/>
            <person name="Jiang X."/>
            <person name="Kearney S.M."/>
            <person name="Perrotta A.R."/>
            <person name="Berdy B."/>
            <person name="Zhao S."/>
            <person name="Lieberman T.D."/>
            <person name="Swanson P.K."/>
            <person name="Smith M."/>
            <person name="Roesemann S."/>
            <person name="Alexander J.E."/>
            <person name="Rich S.A."/>
            <person name="Livny J."/>
            <person name="Vlamakis H."/>
            <person name="Clish C."/>
            <person name="Bullock K."/>
            <person name="Deik A."/>
            <person name="Scott J."/>
            <person name="Pierce K.A."/>
            <person name="Xavier R.J."/>
            <person name="Alm E.J."/>
        </authorList>
    </citation>
    <scope>NUCLEOTIDE SEQUENCE [LARGE SCALE GENOMIC DNA]</scope>
    <source>
        <strain evidence="3 6">BIOML-A1</strain>
    </source>
</reference>
<dbReference type="InterPro" id="IPR000305">
    <property type="entry name" value="GIY-YIG_endonuc"/>
</dbReference>
<evidence type="ECO:0000313" key="5">
    <source>
        <dbReference type="Proteomes" id="UP000285258"/>
    </source>
</evidence>
<dbReference type="Proteomes" id="UP000285258">
    <property type="component" value="Unassembled WGS sequence"/>
</dbReference>
<dbReference type="InterPro" id="IPR035901">
    <property type="entry name" value="GIY-YIG_endonuc_sf"/>
</dbReference>
<evidence type="ECO:0000313" key="4">
    <source>
        <dbReference type="EMBL" id="ROT90525.1"/>
    </source>
</evidence>
<dbReference type="SUPFAM" id="SSF82771">
    <property type="entry name" value="GIY-YIG endonuclease"/>
    <property type="match status" value="1"/>
</dbReference>
<reference evidence="4" key="3">
    <citation type="journal article" date="2019" name="Microbiol. Resour. Announc.">
        <title>Draft Genome Sequences of Type Strains of Gordonibacter faecihominis, Paraeggerthella hongkongensis, Parvibacter caecicola,Slackia equolifaciens, Slackia faecicanis, and Slackia isoflavoniconvertens.</title>
        <authorList>
            <person name="Danylec N."/>
            <person name="Stoll D.A."/>
            <person name="Dotsch A."/>
            <person name="Huch M."/>
        </authorList>
    </citation>
    <scope>NUCLEOTIDE SEQUENCE</scope>
    <source>
        <strain evidence="4">DSM 27213</strain>
    </source>
</reference>
<dbReference type="PROSITE" id="PS50164">
    <property type="entry name" value="GIY_YIG"/>
    <property type="match status" value="1"/>
</dbReference>
<dbReference type="Pfam" id="PF01541">
    <property type="entry name" value="GIY-YIG"/>
    <property type="match status" value="1"/>
</dbReference>
<evidence type="ECO:0000259" key="2">
    <source>
        <dbReference type="PROSITE" id="PS50164"/>
    </source>
</evidence>
<protein>
    <submittedName>
        <fullName evidence="4">GIY-YIG nuclease family protein</fullName>
    </submittedName>
</protein>
<evidence type="ECO:0000256" key="1">
    <source>
        <dbReference type="ARBA" id="ARBA00007435"/>
    </source>
</evidence>
<accession>A0A423ULE8</accession>
<organism evidence="4 5">
    <name type="scientific">Gordonibacter urolithinfaciens</name>
    <dbReference type="NCBI Taxonomy" id="1335613"/>
    <lineage>
        <taxon>Bacteria</taxon>
        <taxon>Bacillati</taxon>
        <taxon>Actinomycetota</taxon>
        <taxon>Coriobacteriia</taxon>
        <taxon>Eggerthellales</taxon>
        <taxon>Eggerthellaceae</taxon>
        <taxon>Gordonibacter</taxon>
    </lineage>
</organism>
<dbReference type="CDD" id="cd10456">
    <property type="entry name" value="GIY-YIG_UPF0213"/>
    <property type="match status" value="1"/>
</dbReference>
<dbReference type="PANTHER" id="PTHR34477">
    <property type="entry name" value="UPF0213 PROTEIN YHBQ"/>
    <property type="match status" value="1"/>
</dbReference>
<dbReference type="RefSeq" id="WP_096226807.1">
    <property type="nucleotide sequence ID" value="NZ_CP168029.1"/>
</dbReference>
<dbReference type="EMBL" id="WKZA01000003">
    <property type="protein sequence ID" value="MSA93752.1"/>
    <property type="molecule type" value="Genomic_DNA"/>
</dbReference>